<proteinExistence type="predicted"/>
<evidence type="ECO:0000313" key="2">
    <source>
        <dbReference type="EMBL" id="KAL2487948.1"/>
    </source>
</evidence>
<keyword evidence="3" id="KW-1185">Reference proteome</keyword>
<evidence type="ECO:0000313" key="3">
    <source>
        <dbReference type="Proteomes" id="UP001604277"/>
    </source>
</evidence>
<dbReference type="AlphaFoldDB" id="A0ABD1RHW8"/>
<comment type="caution">
    <text evidence="2">The sequence shown here is derived from an EMBL/GenBank/DDBJ whole genome shotgun (WGS) entry which is preliminary data.</text>
</comment>
<feature type="compositionally biased region" description="Basic and acidic residues" evidence="1">
    <location>
        <begin position="29"/>
        <end position="42"/>
    </location>
</feature>
<accession>A0ABD1RHW8</accession>
<sequence length="155" mass="17706">MQMWDVRGKRKSKCECGMLDHVASSCPDSRSDDKDLRPECEAHGNGSGETEPNENIRATENDNLVDSDYEMNEGNVYQTQLTRDTKVNIDTRFGDLHEYAVQDTDTDCGESDELECLDNDEELPSSKRSREFEFNARVDMSNPQFKNGTAYIIYK</sequence>
<organism evidence="2 3">
    <name type="scientific">Forsythia ovata</name>
    <dbReference type="NCBI Taxonomy" id="205694"/>
    <lineage>
        <taxon>Eukaryota</taxon>
        <taxon>Viridiplantae</taxon>
        <taxon>Streptophyta</taxon>
        <taxon>Embryophyta</taxon>
        <taxon>Tracheophyta</taxon>
        <taxon>Spermatophyta</taxon>
        <taxon>Magnoliopsida</taxon>
        <taxon>eudicotyledons</taxon>
        <taxon>Gunneridae</taxon>
        <taxon>Pentapetalae</taxon>
        <taxon>asterids</taxon>
        <taxon>lamiids</taxon>
        <taxon>Lamiales</taxon>
        <taxon>Oleaceae</taxon>
        <taxon>Forsythieae</taxon>
        <taxon>Forsythia</taxon>
    </lineage>
</organism>
<dbReference type="Proteomes" id="UP001604277">
    <property type="component" value="Unassembled WGS sequence"/>
</dbReference>
<evidence type="ECO:0000256" key="1">
    <source>
        <dbReference type="SAM" id="MobiDB-lite"/>
    </source>
</evidence>
<protein>
    <submittedName>
        <fullName evidence="2">Uncharacterized protein</fullName>
    </submittedName>
</protein>
<reference evidence="3" key="1">
    <citation type="submission" date="2024-07" db="EMBL/GenBank/DDBJ databases">
        <title>Two chromosome-level genome assemblies of Korean endemic species Abeliophyllum distichum and Forsythia ovata (Oleaceae).</title>
        <authorList>
            <person name="Jang H."/>
        </authorList>
    </citation>
    <scope>NUCLEOTIDE SEQUENCE [LARGE SCALE GENOMIC DNA]</scope>
</reference>
<gene>
    <name evidence="2" type="ORF">Fot_41240</name>
</gene>
<feature type="region of interest" description="Disordered" evidence="1">
    <location>
        <begin position="21"/>
        <end position="57"/>
    </location>
</feature>
<name>A0ABD1RHW8_9LAMI</name>
<dbReference type="EMBL" id="JBFOLJ010000012">
    <property type="protein sequence ID" value="KAL2487948.1"/>
    <property type="molecule type" value="Genomic_DNA"/>
</dbReference>